<evidence type="ECO:0000313" key="2">
    <source>
        <dbReference type="Proteomes" id="UP001201163"/>
    </source>
</evidence>
<dbReference type="EMBL" id="JAKELL010000001">
    <property type="protein sequence ID" value="KAH9001465.1"/>
    <property type="molecule type" value="Genomic_DNA"/>
</dbReference>
<comment type="caution">
    <text evidence="1">The sequence shown here is derived from an EMBL/GenBank/DDBJ whole genome shotgun (WGS) entry which is preliminary data.</text>
</comment>
<organism evidence="1 2">
    <name type="scientific">Lactarius akahatsu</name>
    <dbReference type="NCBI Taxonomy" id="416441"/>
    <lineage>
        <taxon>Eukaryota</taxon>
        <taxon>Fungi</taxon>
        <taxon>Dikarya</taxon>
        <taxon>Basidiomycota</taxon>
        <taxon>Agaricomycotina</taxon>
        <taxon>Agaricomycetes</taxon>
        <taxon>Russulales</taxon>
        <taxon>Russulaceae</taxon>
        <taxon>Lactarius</taxon>
    </lineage>
</organism>
<reference evidence="1" key="1">
    <citation type="submission" date="2022-01" db="EMBL/GenBank/DDBJ databases">
        <title>Comparative genomics reveals a dynamic genome evolution in the ectomycorrhizal milk-cap (Lactarius) mushrooms.</title>
        <authorList>
            <consortium name="DOE Joint Genome Institute"/>
            <person name="Lebreton A."/>
            <person name="Tang N."/>
            <person name="Kuo A."/>
            <person name="LaButti K."/>
            <person name="Drula E."/>
            <person name="Barry K."/>
            <person name="Clum A."/>
            <person name="Lipzen A."/>
            <person name="Mousain D."/>
            <person name="Ng V."/>
            <person name="Wang R."/>
            <person name="Wang X."/>
            <person name="Dai Y."/>
            <person name="Henrissat B."/>
            <person name="Grigoriev I.V."/>
            <person name="Guerin-Laguette A."/>
            <person name="Yu F."/>
            <person name="Martin F.M."/>
        </authorList>
    </citation>
    <scope>NUCLEOTIDE SEQUENCE</scope>
    <source>
        <strain evidence="1">QP</strain>
    </source>
</reference>
<protein>
    <submittedName>
        <fullName evidence="1">Uncharacterized protein</fullName>
    </submittedName>
</protein>
<dbReference type="AlphaFoldDB" id="A0AAD4QD81"/>
<name>A0AAD4QD81_9AGAM</name>
<dbReference type="Proteomes" id="UP001201163">
    <property type="component" value="Unassembled WGS sequence"/>
</dbReference>
<gene>
    <name evidence="1" type="ORF">EDB92DRAFT_1826797</name>
</gene>
<accession>A0AAD4QD81</accession>
<keyword evidence="2" id="KW-1185">Reference proteome</keyword>
<sequence length="427" mass="47020">MTRRFIPADESWVDDQGFGLASPPYSPEALGSERILEASSLAPWSAGNADLLSSSADSFLYESSLVSVNLGRRVWGLRQPVYGHNDVVQGAVKLREKCTHVYRLEVSLLGRLEVTTSDRGMLSGVIDHNIVSSNVVLSCPPRGESSPTEEWLSFSVPFPSFVKGGTSPLPPSYSAWSPAFSAEIRYCVKVDIFRKGLRRHELRFFPVMYLPKTWPSHPIPRRYSAFDLPSALSTYKTVPLYPVWPDNARPVAKAKAATPTVQLCFPSGVTYSSGHSVPLRLTLHSRDAPALARLLIQGVEVQLVRRIIAWTKCDPVVGGRDATISKGSLTETDTSQEGLAVAYFDLTLGEAGKEQSWGVTNILEMVYLIRVSIRHPEGAVNFVPTYEHAEAWGTRERELHELGNVSSPAIGMANARIEQRPVSSVAW</sequence>
<proteinExistence type="predicted"/>
<evidence type="ECO:0000313" key="1">
    <source>
        <dbReference type="EMBL" id="KAH9001465.1"/>
    </source>
</evidence>